<dbReference type="EMBL" id="FN653045">
    <property type="protein sequence ID" value="CBY24327.1"/>
    <property type="molecule type" value="Genomic_DNA"/>
</dbReference>
<dbReference type="AlphaFoldDB" id="E4XFI1"/>
<evidence type="ECO:0000313" key="5">
    <source>
        <dbReference type="Proteomes" id="UP000001307"/>
    </source>
</evidence>
<dbReference type="InterPro" id="IPR001849">
    <property type="entry name" value="PH_domain"/>
</dbReference>
<dbReference type="Pfam" id="PF21989">
    <property type="entry name" value="RA_2"/>
    <property type="match status" value="1"/>
</dbReference>
<feature type="compositionally biased region" description="Pro residues" evidence="1">
    <location>
        <begin position="663"/>
        <end position="672"/>
    </location>
</feature>
<dbReference type="SUPFAM" id="SSF50729">
    <property type="entry name" value="PH domain-like"/>
    <property type="match status" value="1"/>
</dbReference>
<feature type="compositionally biased region" description="Basic and acidic residues" evidence="1">
    <location>
        <begin position="111"/>
        <end position="123"/>
    </location>
</feature>
<proteinExistence type="predicted"/>
<accession>E4XFI1</accession>
<gene>
    <name evidence="4" type="ORF">GSOID_T00010186001</name>
</gene>
<dbReference type="SUPFAM" id="SSF54236">
    <property type="entry name" value="Ubiquitin-like"/>
    <property type="match status" value="1"/>
</dbReference>
<dbReference type="SMART" id="SM00314">
    <property type="entry name" value="RA"/>
    <property type="match status" value="1"/>
</dbReference>
<feature type="domain" description="Ras-associating" evidence="3">
    <location>
        <begin position="390"/>
        <end position="482"/>
    </location>
</feature>
<feature type="compositionally biased region" description="Pro residues" evidence="1">
    <location>
        <begin position="231"/>
        <end position="244"/>
    </location>
</feature>
<evidence type="ECO:0008006" key="6">
    <source>
        <dbReference type="Google" id="ProtNLM"/>
    </source>
</evidence>
<dbReference type="InterPro" id="IPR011993">
    <property type="entry name" value="PH-like_dom_sf"/>
</dbReference>
<dbReference type="InParanoid" id="E4XFI1"/>
<keyword evidence="5" id="KW-1185">Reference proteome</keyword>
<evidence type="ECO:0000259" key="2">
    <source>
        <dbReference type="PROSITE" id="PS50003"/>
    </source>
</evidence>
<dbReference type="InterPro" id="IPR029071">
    <property type="entry name" value="Ubiquitin-like_domsf"/>
</dbReference>
<feature type="compositionally biased region" description="Polar residues" evidence="1">
    <location>
        <begin position="216"/>
        <end position="228"/>
    </location>
</feature>
<feature type="compositionally biased region" description="Polar residues" evidence="1">
    <location>
        <begin position="81"/>
        <end position="93"/>
    </location>
</feature>
<dbReference type="GO" id="GO:0007165">
    <property type="term" value="P:signal transduction"/>
    <property type="evidence" value="ECO:0007669"/>
    <property type="project" value="InterPro"/>
</dbReference>
<sequence length="810" mass="89583">MANSDAAESIMDALDDLLNDLNAVTRELGFDTSPSEPASSTSLTSEKSSVSAESGLGLSNDLSSDFQPSKKVSSPKLLKQESPSQKSDYSEGTYNDGLDQIMNSLTSWGDISEKPKEPEKTSELPKPSAAPEMVNRLATTPPKVQTAKRVSFRSSVEIEESEFTASPRKQVGITDIGKLPKPGLPPQMIRSAGASPQKPPVRPRMQQILPRPPNTPKASVSSTGSSDSLKMPPPPPKFPPPALTPPVSGTSTEKVTLDGAEQQRIPPFAETATIMRNRQYLPLEKDNQQVPSQHTQPITRPMNPDVNNFMEKIKGVAVLASDQSSDGDDVDPLPPFVSLSYSAGHNVVPDKKSSPAVSVNTDFSRDSGFSTDTTFPSPPQQLKPACPYEADEHVRIFSGEGSYKLIPIEKGMSVRYITQLMAEKHRVKLTAKHSLLEYNPELATERILEDHENVCEVILERKQAQGQPSREERHKILQKWFPDRGGFNYPGFDGHSVVRDTIFYKNDTKDKWTKKYIELRGHKLLIFKKESAREKVPEEIVDLHGMLLHRGVEWKTKFKAPLSNGFAIRHPKVTKMNKSNNPDGRIRFFAAEDQLDELKWITALRLAKLGLKMIENYRNTISTVERPSSLLSLRPPSFGPLPLSNSRPNSLETLQVDGLQPSPKKPVPPSMPPSGHVHKAIFHQPPGQPVPHSKPRPAHQTQSTLNRPPPMTNFYDSPRAENHGPPSPLRRGDFPPPPPFISQIKQLTTQVYEQGNQSRGIGFDLPPPPPELMIQAARSSKMNGSATLPTPPRGARPPPPRRNPNTRLNH</sequence>
<dbReference type="OrthoDB" id="6235964at2759"/>
<dbReference type="PANTHER" id="PTHR11243:SF23">
    <property type="entry name" value="LD06925P"/>
    <property type="match status" value="1"/>
</dbReference>
<feature type="compositionally biased region" description="Polar residues" evidence="1">
    <location>
        <begin position="743"/>
        <end position="759"/>
    </location>
</feature>
<evidence type="ECO:0000259" key="3">
    <source>
        <dbReference type="PROSITE" id="PS50200"/>
    </source>
</evidence>
<organism evidence="4">
    <name type="scientific">Oikopleura dioica</name>
    <name type="common">Tunicate</name>
    <dbReference type="NCBI Taxonomy" id="34765"/>
    <lineage>
        <taxon>Eukaryota</taxon>
        <taxon>Metazoa</taxon>
        <taxon>Chordata</taxon>
        <taxon>Tunicata</taxon>
        <taxon>Appendicularia</taxon>
        <taxon>Copelata</taxon>
        <taxon>Oikopleuridae</taxon>
        <taxon>Oikopleura</taxon>
    </lineage>
</organism>
<dbReference type="PROSITE" id="PS50003">
    <property type="entry name" value="PH_DOMAIN"/>
    <property type="match status" value="1"/>
</dbReference>
<evidence type="ECO:0000256" key="1">
    <source>
        <dbReference type="SAM" id="MobiDB-lite"/>
    </source>
</evidence>
<feature type="region of interest" description="Disordered" evidence="1">
    <location>
        <begin position="28"/>
        <end position="264"/>
    </location>
</feature>
<dbReference type="SMART" id="SM00233">
    <property type="entry name" value="PH"/>
    <property type="match status" value="1"/>
</dbReference>
<dbReference type="InterPro" id="IPR039664">
    <property type="entry name" value="GRB/APBB1IP"/>
</dbReference>
<evidence type="ECO:0000313" key="4">
    <source>
        <dbReference type="EMBL" id="CBY24327.1"/>
    </source>
</evidence>
<reference evidence="4" key="1">
    <citation type="journal article" date="2010" name="Science">
        <title>Plasticity of animal genome architecture unmasked by rapid evolution of a pelagic tunicate.</title>
        <authorList>
            <person name="Denoeud F."/>
            <person name="Henriet S."/>
            <person name="Mungpakdee S."/>
            <person name="Aury J.M."/>
            <person name="Da Silva C."/>
            <person name="Brinkmann H."/>
            <person name="Mikhaleva J."/>
            <person name="Olsen L.C."/>
            <person name="Jubin C."/>
            <person name="Canestro C."/>
            <person name="Bouquet J.M."/>
            <person name="Danks G."/>
            <person name="Poulain J."/>
            <person name="Campsteijn C."/>
            <person name="Adamski M."/>
            <person name="Cross I."/>
            <person name="Yadetie F."/>
            <person name="Muffato M."/>
            <person name="Louis A."/>
            <person name="Butcher S."/>
            <person name="Tsagkogeorga G."/>
            <person name="Konrad A."/>
            <person name="Singh S."/>
            <person name="Jensen M.F."/>
            <person name="Cong E.H."/>
            <person name="Eikeseth-Otteraa H."/>
            <person name="Noel B."/>
            <person name="Anthouard V."/>
            <person name="Porcel B.M."/>
            <person name="Kachouri-Lafond R."/>
            <person name="Nishino A."/>
            <person name="Ugolini M."/>
            <person name="Chourrout P."/>
            <person name="Nishida H."/>
            <person name="Aasland R."/>
            <person name="Huzurbazar S."/>
            <person name="Westhof E."/>
            <person name="Delsuc F."/>
            <person name="Lehrach H."/>
            <person name="Reinhardt R."/>
            <person name="Weissenbach J."/>
            <person name="Roy S.W."/>
            <person name="Artiguenave F."/>
            <person name="Postlethwait J.H."/>
            <person name="Manak J.R."/>
            <person name="Thompson E.M."/>
            <person name="Jaillon O."/>
            <person name="Du Pasquier L."/>
            <person name="Boudinot P."/>
            <person name="Liberles D.A."/>
            <person name="Volff J.N."/>
            <person name="Philippe H."/>
            <person name="Lenhard B."/>
            <person name="Roest Crollius H."/>
            <person name="Wincker P."/>
            <person name="Chourrout D."/>
        </authorList>
    </citation>
    <scope>NUCLEOTIDE SEQUENCE [LARGE SCALE GENOMIC DNA]</scope>
</reference>
<feature type="compositionally biased region" description="Low complexity" evidence="1">
    <location>
        <begin position="38"/>
        <end position="77"/>
    </location>
</feature>
<feature type="region of interest" description="Disordered" evidence="1">
    <location>
        <begin position="639"/>
        <end position="810"/>
    </location>
</feature>
<feature type="domain" description="PH" evidence="2">
    <location>
        <begin position="496"/>
        <end position="609"/>
    </location>
</feature>
<dbReference type="PANTHER" id="PTHR11243">
    <property type="entry name" value="GROWTH FACTOR RECEPTOR-BOUND PROTEIN"/>
    <property type="match status" value="1"/>
</dbReference>
<dbReference type="Gene3D" id="2.30.29.30">
    <property type="entry name" value="Pleckstrin-homology domain (PH domain)/Phosphotyrosine-binding domain (PTB)"/>
    <property type="match status" value="1"/>
</dbReference>
<dbReference type="Pfam" id="PF00169">
    <property type="entry name" value="PH"/>
    <property type="match status" value="1"/>
</dbReference>
<feature type="compositionally biased region" description="Pro residues" evidence="1">
    <location>
        <begin position="789"/>
        <end position="802"/>
    </location>
</feature>
<dbReference type="InterPro" id="IPR000159">
    <property type="entry name" value="RA_dom"/>
</dbReference>
<protein>
    <recommendedName>
        <fullName evidence="6">PH domain-containing protein</fullName>
    </recommendedName>
</protein>
<dbReference type="Proteomes" id="UP000001307">
    <property type="component" value="Unassembled WGS sequence"/>
</dbReference>
<dbReference type="PROSITE" id="PS50200">
    <property type="entry name" value="RA"/>
    <property type="match status" value="1"/>
</dbReference>
<name>E4XFI1_OIKDI</name>